<reference evidence="2 3" key="1">
    <citation type="submission" date="2016-02" db="EMBL/GenBank/DDBJ databases">
        <title>Paenibacillus sp. LPB0068, isolated from Crassostrea gigas.</title>
        <authorList>
            <person name="Shin S.-K."/>
            <person name="Yi H."/>
        </authorList>
    </citation>
    <scope>NUCLEOTIDE SEQUENCE [LARGE SCALE GENOMIC DNA]</scope>
    <source>
        <strain evidence="2 3">LPB0068</strain>
    </source>
</reference>
<name>A0A167GKT5_9BACL</name>
<dbReference type="STRING" id="1763538.LPB68_08155"/>
<keyword evidence="1" id="KW-1133">Transmembrane helix</keyword>
<evidence type="ECO:0000313" key="3">
    <source>
        <dbReference type="Proteomes" id="UP000077134"/>
    </source>
</evidence>
<gene>
    <name evidence="2" type="ORF">PNBC_01235</name>
</gene>
<dbReference type="KEGG" id="pcx:LPB68_08155"/>
<comment type="caution">
    <text evidence="2">The sequence shown here is derived from an EMBL/GenBank/DDBJ whole genome shotgun (WGS) entry which is preliminary data.</text>
</comment>
<protein>
    <submittedName>
        <fullName evidence="2">Uncharacterized protein</fullName>
    </submittedName>
</protein>
<feature type="transmembrane region" description="Helical" evidence="1">
    <location>
        <begin position="47"/>
        <end position="67"/>
    </location>
</feature>
<dbReference type="EMBL" id="LSFN01000002">
    <property type="protein sequence ID" value="OAB77665.1"/>
    <property type="molecule type" value="Genomic_DNA"/>
</dbReference>
<evidence type="ECO:0000256" key="1">
    <source>
        <dbReference type="SAM" id="Phobius"/>
    </source>
</evidence>
<proteinExistence type="predicted"/>
<organism evidence="2 3">
    <name type="scientific">Paenibacillus crassostreae</name>
    <dbReference type="NCBI Taxonomy" id="1763538"/>
    <lineage>
        <taxon>Bacteria</taxon>
        <taxon>Bacillati</taxon>
        <taxon>Bacillota</taxon>
        <taxon>Bacilli</taxon>
        <taxon>Bacillales</taxon>
        <taxon>Paenibacillaceae</taxon>
        <taxon>Paenibacillus</taxon>
    </lineage>
</organism>
<keyword evidence="1" id="KW-0472">Membrane</keyword>
<keyword evidence="3" id="KW-1185">Reference proteome</keyword>
<dbReference type="RefSeq" id="WP_068654452.1">
    <property type="nucleotide sequence ID" value="NZ_CP017770.1"/>
</dbReference>
<sequence length="75" mass="8439">MKNLLIYLLLCILAIIIVVIMDLLTGMSLSLSFQSISAVFSVTNIPLLIFMISILILPFIIVITTSLKKRIHQHK</sequence>
<dbReference type="Proteomes" id="UP000077134">
    <property type="component" value="Unassembled WGS sequence"/>
</dbReference>
<dbReference type="InterPro" id="IPR058725">
    <property type="entry name" value="YczF"/>
</dbReference>
<evidence type="ECO:0000313" key="2">
    <source>
        <dbReference type="EMBL" id="OAB77665.1"/>
    </source>
</evidence>
<keyword evidence="1" id="KW-0812">Transmembrane</keyword>
<accession>A0A167GKT5</accession>
<dbReference type="Pfam" id="PF26310">
    <property type="entry name" value="YczF"/>
    <property type="match status" value="1"/>
</dbReference>
<dbReference type="AlphaFoldDB" id="A0A167GKT5"/>